<accession>A0A069D337</accession>
<comment type="caution">
    <text evidence="1">The sequence shown here is derived from an EMBL/GenBank/DDBJ whole genome shotgun (WGS) entry which is preliminary data.</text>
</comment>
<sequence length="84" mass="10031">MKENRFLKNLFFHSLRSTKRKEASDKKVDKNRIRQILLSPLKRYNTEYYLTFIDSEKGYNESCSCGIPIALIDKLTKWSSTYCR</sequence>
<dbReference type="AlphaFoldDB" id="A0A069D337"/>
<name>A0A069D337_9BACE</name>
<evidence type="ECO:0000313" key="1">
    <source>
        <dbReference type="EMBL" id="GAK36676.1"/>
    </source>
</evidence>
<dbReference type="Proteomes" id="UP000027601">
    <property type="component" value="Unassembled WGS sequence"/>
</dbReference>
<dbReference type="RefSeq" id="WP_024996531.1">
    <property type="nucleotide sequence ID" value="NZ_BAJS01000009.1"/>
</dbReference>
<organism evidence="1 2">
    <name type="scientific">Bacteroides graminisolvens DSM 19988 = JCM 15093</name>
    <dbReference type="NCBI Taxonomy" id="1121097"/>
    <lineage>
        <taxon>Bacteria</taxon>
        <taxon>Pseudomonadati</taxon>
        <taxon>Bacteroidota</taxon>
        <taxon>Bacteroidia</taxon>
        <taxon>Bacteroidales</taxon>
        <taxon>Bacteroidaceae</taxon>
        <taxon>Bacteroides</taxon>
    </lineage>
</organism>
<reference evidence="1 2" key="1">
    <citation type="journal article" date="2015" name="Microbes Environ.">
        <title>Distribution and evolution of nitrogen fixation genes in the phylum bacteroidetes.</title>
        <authorList>
            <person name="Inoue J."/>
            <person name="Oshima K."/>
            <person name="Suda W."/>
            <person name="Sakamoto M."/>
            <person name="Iino T."/>
            <person name="Noda S."/>
            <person name="Hongoh Y."/>
            <person name="Hattori M."/>
            <person name="Ohkuma M."/>
        </authorList>
    </citation>
    <scope>NUCLEOTIDE SEQUENCE [LARGE SCALE GENOMIC DNA]</scope>
    <source>
        <strain evidence="1 2">JCM 15093</strain>
    </source>
</reference>
<keyword evidence="2" id="KW-1185">Reference proteome</keyword>
<dbReference type="EMBL" id="BAJS01000009">
    <property type="protein sequence ID" value="GAK36676.1"/>
    <property type="molecule type" value="Genomic_DNA"/>
</dbReference>
<proteinExistence type="predicted"/>
<gene>
    <name evidence="1" type="ORF">JCM15093_1860</name>
</gene>
<protein>
    <submittedName>
        <fullName evidence="1">Uncharacterized protein</fullName>
    </submittedName>
</protein>
<evidence type="ECO:0000313" key="2">
    <source>
        <dbReference type="Proteomes" id="UP000027601"/>
    </source>
</evidence>